<feature type="domain" description="Aminoglycoside phosphotransferase" evidence="1">
    <location>
        <begin position="47"/>
        <end position="275"/>
    </location>
</feature>
<dbReference type="AlphaFoldDB" id="D1A3Z1"/>
<dbReference type="InterPro" id="IPR011009">
    <property type="entry name" value="Kinase-like_dom_sf"/>
</dbReference>
<dbReference type="PANTHER" id="PTHR21310:SF57">
    <property type="entry name" value="BLR2944 PROTEIN"/>
    <property type="match status" value="1"/>
</dbReference>
<name>D1A3Z1_THECD</name>
<keyword evidence="3" id="KW-1185">Reference proteome</keyword>
<dbReference type="HOGENOM" id="CLU_007526_1_1_11"/>
<protein>
    <submittedName>
        <fullName evidence="2">Aminoglycoside phosphotransferase</fullName>
    </submittedName>
</protein>
<gene>
    <name evidence="2" type="ordered locus">Tcur_2483</name>
</gene>
<dbReference type="PANTHER" id="PTHR21310">
    <property type="entry name" value="AMINOGLYCOSIDE PHOSPHOTRANSFERASE-RELATED-RELATED"/>
    <property type="match status" value="1"/>
</dbReference>
<dbReference type="GO" id="GO:0016740">
    <property type="term" value="F:transferase activity"/>
    <property type="evidence" value="ECO:0007669"/>
    <property type="project" value="UniProtKB-KW"/>
</dbReference>
<dbReference type="STRING" id="471852.Tcur_2483"/>
<dbReference type="RefSeq" id="WP_012852828.1">
    <property type="nucleotide sequence ID" value="NC_013510.1"/>
</dbReference>
<evidence type="ECO:0000313" key="3">
    <source>
        <dbReference type="Proteomes" id="UP000001918"/>
    </source>
</evidence>
<dbReference type="EMBL" id="CP001738">
    <property type="protein sequence ID" value="ACY98044.1"/>
    <property type="molecule type" value="Genomic_DNA"/>
</dbReference>
<accession>D1A3Z1</accession>
<dbReference type="InterPro" id="IPR002575">
    <property type="entry name" value="Aminoglycoside_PTrfase"/>
</dbReference>
<dbReference type="eggNOG" id="COG3173">
    <property type="taxonomic scope" value="Bacteria"/>
</dbReference>
<sequence>MDLQGCIAPLRKVLAARYGTDVQVEGLRRAAGGASRITCAFDAVIGARRHPLILRLATPAAAFTGGALTQEAALMRAARRAGVPSPEVIADGDADGPLGAEFVVMERIEGESIPRRILRDPALAELRPRLAAECGRILAAIHSIPPHEVPGLQRETGDMDRWRELLDAAGEPHPALELAMRRLETERPDPGPLTVVHGDFRNGNLIVGPEGVRAVLDWELAHLGDPLEDLGWLCVKAWRFGAPAPVGGFGSYEQLIEAYEQAGGVRVDRDALRWWEMYGVLRWAVICVMQARKHLDGAERSVELAAIGRRVAENEWDLLQMLP</sequence>
<dbReference type="KEGG" id="tcu:Tcur_2483"/>
<dbReference type="CDD" id="cd05154">
    <property type="entry name" value="ACAD10_11_N-like"/>
    <property type="match status" value="1"/>
</dbReference>
<keyword evidence="2" id="KW-0808">Transferase</keyword>
<dbReference type="Gene3D" id="3.30.200.20">
    <property type="entry name" value="Phosphorylase Kinase, domain 1"/>
    <property type="match status" value="1"/>
</dbReference>
<proteinExistence type="predicted"/>
<dbReference type="InterPro" id="IPR041726">
    <property type="entry name" value="ACAD10_11_N"/>
</dbReference>
<dbReference type="Proteomes" id="UP000001918">
    <property type="component" value="Chromosome"/>
</dbReference>
<evidence type="ECO:0000313" key="2">
    <source>
        <dbReference type="EMBL" id="ACY98044.1"/>
    </source>
</evidence>
<reference evidence="2 3" key="1">
    <citation type="journal article" date="2011" name="Stand. Genomic Sci.">
        <title>Complete genome sequence of Thermomonospora curvata type strain (B9).</title>
        <authorList>
            <person name="Chertkov O."/>
            <person name="Sikorski J."/>
            <person name="Nolan M."/>
            <person name="Lapidus A."/>
            <person name="Lucas S."/>
            <person name="Del Rio T.G."/>
            <person name="Tice H."/>
            <person name="Cheng J.F."/>
            <person name="Goodwin L."/>
            <person name="Pitluck S."/>
            <person name="Liolios K."/>
            <person name="Ivanova N."/>
            <person name="Mavromatis K."/>
            <person name="Mikhailova N."/>
            <person name="Ovchinnikova G."/>
            <person name="Pati A."/>
            <person name="Chen A."/>
            <person name="Palaniappan K."/>
            <person name="Djao O.D."/>
            <person name="Land M."/>
            <person name="Hauser L."/>
            <person name="Chang Y.J."/>
            <person name="Jeffries C.D."/>
            <person name="Brettin T."/>
            <person name="Han C."/>
            <person name="Detter J.C."/>
            <person name="Rohde M."/>
            <person name="Goker M."/>
            <person name="Woyke T."/>
            <person name="Bristow J."/>
            <person name="Eisen J.A."/>
            <person name="Markowitz V."/>
            <person name="Hugenholtz P."/>
            <person name="Klenk H.P."/>
            <person name="Kyrpides N.C."/>
        </authorList>
    </citation>
    <scope>NUCLEOTIDE SEQUENCE [LARGE SCALE GENOMIC DNA]</scope>
    <source>
        <strain evidence="3">ATCC 19995 / DSM 43183 / JCM 3096 / KCTC 9072 / NBRC 15933 / NCIMB 10081 / Henssen B9</strain>
    </source>
</reference>
<dbReference type="OrthoDB" id="3806873at2"/>
<dbReference type="SUPFAM" id="SSF56112">
    <property type="entry name" value="Protein kinase-like (PK-like)"/>
    <property type="match status" value="1"/>
</dbReference>
<evidence type="ECO:0000259" key="1">
    <source>
        <dbReference type="Pfam" id="PF01636"/>
    </source>
</evidence>
<dbReference type="InterPro" id="IPR051678">
    <property type="entry name" value="AGP_Transferase"/>
</dbReference>
<dbReference type="Gene3D" id="3.90.1200.10">
    <property type="match status" value="1"/>
</dbReference>
<organism evidence="2 3">
    <name type="scientific">Thermomonospora curvata (strain ATCC 19995 / DSM 43183 / JCM 3096 / KCTC 9072 / NBRC 15933 / NCIMB 10081 / Henssen B9)</name>
    <dbReference type="NCBI Taxonomy" id="471852"/>
    <lineage>
        <taxon>Bacteria</taxon>
        <taxon>Bacillati</taxon>
        <taxon>Actinomycetota</taxon>
        <taxon>Actinomycetes</taxon>
        <taxon>Streptosporangiales</taxon>
        <taxon>Thermomonosporaceae</taxon>
        <taxon>Thermomonospora</taxon>
    </lineage>
</organism>
<dbReference type="Pfam" id="PF01636">
    <property type="entry name" value="APH"/>
    <property type="match status" value="1"/>
</dbReference>